<sequence length="241" mass="25040">MNIKTIVAGVVGAAVVGVGIADSAQAAGLVNYNFEDATGAFPGLNQFRFVNKADVSGWQTTDNNVIEIWGDGFHGVAAGEGNYFAELNAHKADTLFQEVSNIEAGQKMGFSFMHRARSGTDVMNLEITDLGLDNVFGTADDTVLFTKDYSATTAQWELNTSENEAAITTLGNNMRFAYSAVSTGSGNNSVGNFLDAAQFGLASEVTPGAESQDVPEPASILALLAVGGVAAGGALRKKQAA</sequence>
<protein>
    <submittedName>
        <fullName evidence="2">PEP-CTERM sorting domain-containing protein</fullName>
    </submittedName>
</protein>
<evidence type="ECO:0000313" key="2">
    <source>
        <dbReference type="EMBL" id="MBT9312947.1"/>
    </source>
</evidence>
<dbReference type="Pfam" id="PF07589">
    <property type="entry name" value="PEP-CTERM"/>
    <property type="match status" value="1"/>
</dbReference>
<dbReference type="RefSeq" id="WP_215618848.1">
    <property type="nucleotide sequence ID" value="NZ_JADOER010000011.1"/>
</dbReference>
<feature type="domain" description="Ice-binding protein C-terminal" evidence="1">
    <location>
        <begin position="213"/>
        <end position="237"/>
    </location>
</feature>
<organism evidence="2 3">
    <name type="scientific">Leptothoe kymatousa TAU-MAC 1615</name>
    <dbReference type="NCBI Taxonomy" id="2364775"/>
    <lineage>
        <taxon>Bacteria</taxon>
        <taxon>Bacillati</taxon>
        <taxon>Cyanobacteriota</taxon>
        <taxon>Cyanophyceae</taxon>
        <taxon>Nodosilineales</taxon>
        <taxon>Cymatolegaceae</taxon>
        <taxon>Leptothoe</taxon>
        <taxon>Leptothoe kymatousa</taxon>
    </lineage>
</organism>
<proteinExistence type="predicted"/>
<evidence type="ECO:0000259" key="1">
    <source>
        <dbReference type="Pfam" id="PF07589"/>
    </source>
</evidence>
<dbReference type="EMBL" id="JADOER010000011">
    <property type="protein sequence ID" value="MBT9312947.1"/>
    <property type="molecule type" value="Genomic_DNA"/>
</dbReference>
<name>A0ABS5Y543_9CYAN</name>
<evidence type="ECO:0000313" key="3">
    <source>
        <dbReference type="Proteomes" id="UP001196661"/>
    </source>
</evidence>
<reference evidence="2 3" key="1">
    <citation type="journal article" date="2021" name="Mar. Drugs">
        <title>Genome Reduction and Secondary Metabolism of the Marine Sponge-Associated Cyanobacterium Leptothoe.</title>
        <authorList>
            <person name="Konstantinou D."/>
            <person name="Popin R.V."/>
            <person name="Fewer D.P."/>
            <person name="Sivonen K."/>
            <person name="Gkelis S."/>
        </authorList>
    </citation>
    <scope>NUCLEOTIDE SEQUENCE [LARGE SCALE GENOMIC DNA]</scope>
    <source>
        <strain evidence="2 3">TAU-MAC 1615</strain>
    </source>
</reference>
<dbReference type="Proteomes" id="UP001196661">
    <property type="component" value="Unassembled WGS sequence"/>
</dbReference>
<dbReference type="InterPro" id="IPR013424">
    <property type="entry name" value="Ice-binding_C"/>
</dbReference>
<dbReference type="NCBIfam" id="TIGR02595">
    <property type="entry name" value="PEP_CTERM"/>
    <property type="match status" value="1"/>
</dbReference>
<accession>A0ABS5Y543</accession>
<comment type="caution">
    <text evidence="2">The sequence shown here is derived from an EMBL/GenBank/DDBJ whole genome shotgun (WGS) entry which is preliminary data.</text>
</comment>
<keyword evidence="3" id="KW-1185">Reference proteome</keyword>
<gene>
    <name evidence="2" type="ORF">IXB28_12070</name>
</gene>